<evidence type="ECO:0000256" key="5">
    <source>
        <dbReference type="ARBA" id="ARBA00007301"/>
    </source>
</evidence>
<keyword evidence="9" id="KW-0288">FMN</keyword>
<comment type="similarity">
    <text evidence="5">Belongs to the pyridoxamine 5'-phosphate oxidase family.</text>
</comment>
<evidence type="ECO:0000256" key="3">
    <source>
        <dbReference type="ARBA" id="ARBA00004738"/>
    </source>
</evidence>
<dbReference type="PANTHER" id="PTHR10851">
    <property type="entry name" value="PYRIDOXINE-5-PHOSPHATE OXIDASE"/>
    <property type="match status" value="1"/>
</dbReference>
<dbReference type="InterPro" id="IPR019740">
    <property type="entry name" value="Pyridox_Oxase_CS"/>
</dbReference>
<dbReference type="InterPro" id="IPR012349">
    <property type="entry name" value="Split_barrel_FMN-bd"/>
</dbReference>
<keyword evidence="15" id="KW-1185">Reference proteome</keyword>
<keyword evidence="10" id="KW-0560">Oxidoreductase</keyword>
<evidence type="ECO:0000256" key="6">
    <source>
        <dbReference type="ARBA" id="ARBA00011738"/>
    </source>
</evidence>
<dbReference type="UniPathway" id="UPA01068">
    <property type="reaction ID" value="UER00304"/>
</dbReference>
<feature type="domain" description="Pyridoxamine 5'-phosphate oxidase N-terminal" evidence="12">
    <location>
        <begin position="60"/>
        <end position="174"/>
    </location>
</feature>
<comment type="cofactor">
    <cofactor evidence="1">
        <name>FMN</name>
        <dbReference type="ChEBI" id="CHEBI:58210"/>
    </cofactor>
</comment>
<dbReference type="PANTHER" id="PTHR10851:SF0">
    <property type="entry name" value="PYRIDOXINE-5'-PHOSPHATE OXIDASE"/>
    <property type="match status" value="1"/>
</dbReference>
<evidence type="ECO:0000313" key="14">
    <source>
        <dbReference type="EMBL" id="VUZ43089.1"/>
    </source>
</evidence>
<keyword evidence="11" id="KW-0664">Pyridoxine biosynthesis</keyword>
<evidence type="ECO:0000259" key="13">
    <source>
        <dbReference type="Pfam" id="PF10590"/>
    </source>
</evidence>
<evidence type="ECO:0000256" key="2">
    <source>
        <dbReference type="ARBA" id="ARBA00003691"/>
    </source>
</evidence>
<comment type="pathway">
    <text evidence="3">Cofactor metabolism; pyridoxal 5'-phosphate salvage; pyridoxal 5'-phosphate from pyridoxamine 5'-phosphate: step 1/1.</text>
</comment>
<evidence type="ECO:0000313" key="15">
    <source>
        <dbReference type="Proteomes" id="UP000321570"/>
    </source>
</evidence>
<dbReference type="InterPro" id="IPR000659">
    <property type="entry name" value="Pyridox_Oxase"/>
</dbReference>
<accession>A0A564Y810</accession>
<evidence type="ECO:0000256" key="11">
    <source>
        <dbReference type="ARBA" id="ARBA00023096"/>
    </source>
</evidence>
<dbReference type="InterPro" id="IPR011576">
    <property type="entry name" value="Pyridox_Oxase_N"/>
</dbReference>
<dbReference type="NCBIfam" id="TIGR00558">
    <property type="entry name" value="pdxH"/>
    <property type="match status" value="1"/>
</dbReference>
<reference evidence="14 15" key="1">
    <citation type="submission" date="2019-07" db="EMBL/GenBank/DDBJ databases">
        <authorList>
            <person name="Jastrzebski P J."/>
            <person name="Paukszto L."/>
            <person name="Jastrzebski P J."/>
        </authorList>
    </citation>
    <scope>NUCLEOTIDE SEQUENCE [LARGE SCALE GENOMIC DNA]</scope>
    <source>
        <strain evidence="14 15">WMS-il1</strain>
    </source>
</reference>
<dbReference type="SUPFAM" id="SSF50475">
    <property type="entry name" value="FMN-binding split barrel"/>
    <property type="match status" value="1"/>
</dbReference>
<proteinExistence type="inferred from homology"/>
<evidence type="ECO:0000256" key="4">
    <source>
        <dbReference type="ARBA" id="ARBA00005037"/>
    </source>
</evidence>
<dbReference type="NCBIfam" id="NF004231">
    <property type="entry name" value="PRK05679.1"/>
    <property type="match status" value="1"/>
</dbReference>
<protein>
    <recommendedName>
        <fullName evidence="7">pyridoxal 5'-phosphate synthase</fullName>
        <ecNumber evidence="7">1.4.3.5</ecNumber>
    </recommendedName>
</protein>
<dbReference type="GO" id="GO:0008615">
    <property type="term" value="P:pyridoxine biosynthetic process"/>
    <property type="evidence" value="ECO:0007669"/>
    <property type="project" value="UniProtKB-KW"/>
</dbReference>
<evidence type="ECO:0000256" key="8">
    <source>
        <dbReference type="ARBA" id="ARBA00022630"/>
    </source>
</evidence>
<dbReference type="HAMAP" id="MF_01629">
    <property type="entry name" value="PdxH"/>
    <property type="match status" value="1"/>
</dbReference>
<dbReference type="PROSITE" id="PS01064">
    <property type="entry name" value="PYRIDOX_OXIDASE"/>
    <property type="match status" value="1"/>
</dbReference>
<dbReference type="Pfam" id="PF01243">
    <property type="entry name" value="PNPOx_N"/>
    <property type="match status" value="1"/>
</dbReference>
<dbReference type="EC" id="1.4.3.5" evidence="7"/>
<sequence>MAQLGIRGLGLMAYLDVKSMRIPYRKEADRLNDSNITFGNPLMQFKQWFEEALRCPEVYEANAMTLSTVSKSGRPSSRLVLLKGLDDRGFHFFTNSMSQKGQDISNNSHVSLLFYWEPLKRQVRVDGTADLLGNNETEQYFHSRPKNSQISAYVSQQSKPLASDDVLLRAYDEATEKFKDVPNVPKPKSWVGYAVKPDRMEFWQGQTSRLHDRILFFKPDDEKPISEFSKPGEDGWYFERLAP</sequence>
<dbReference type="GO" id="GO:0004733">
    <property type="term" value="F:pyridoxamine phosphate oxidase activity"/>
    <property type="evidence" value="ECO:0007669"/>
    <property type="project" value="UniProtKB-EC"/>
</dbReference>
<dbReference type="GO" id="GO:0010181">
    <property type="term" value="F:FMN binding"/>
    <property type="evidence" value="ECO:0007669"/>
    <property type="project" value="InterPro"/>
</dbReference>
<keyword evidence="8" id="KW-0285">Flavoprotein</keyword>
<evidence type="ECO:0000259" key="12">
    <source>
        <dbReference type="Pfam" id="PF01243"/>
    </source>
</evidence>
<dbReference type="InterPro" id="IPR019576">
    <property type="entry name" value="Pyridoxamine_oxidase_dimer_C"/>
</dbReference>
<gene>
    <name evidence="14" type="ORF">WMSIL1_LOCUS3635</name>
</gene>
<comment type="pathway">
    <text evidence="4">Cofactor metabolism; pyridoxal 5'-phosphate salvage; pyridoxal 5'-phosphate from pyridoxine 5'-phosphate: step 1/1.</text>
</comment>
<dbReference type="PIRSF" id="PIRSF000190">
    <property type="entry name" value="Pyd_amn-ph_oxd"/>
    <property type="match status" value="1"/>
</dbReference>
<dbReference type="FunFam" id="2.30.110.10:FF:000005">
    <property type="entry name" value="NAD(P)H-hydrate epimerase"/>
    <property type="match status" value="1"/>
</dbReference>
<dbReference type="Gene3D" id="2.30.110.10">
    <property type="entry name" value="Electron Transport, Fmn-binding Protein, Chain A"/>
    <property type="match status" value="1"/>
</dbReference>
<evidence type="ECO:0000256" key="7">
    <source>
        <dbReference type="ARBA" id="ARBA00012801"/>
    </source>
</evidence>
<evidence type="ECO:0000256" key="9">
    <source>
        <dbReference type="ARBA" id="ARBA00022643"/>
    </source>
</evidence>
<name>A0A564Y810_HYMDI</name>
<dbReference type="Pfam" id="PF10590">
    <property type="entry name" value="PNP_phzG_C"/>
    <property type="match status" value="1"/>
</dbReference>
<organism evidence="14 15">
    <name type="scientific">Hymenolepis diminuta</name>
    <name type="common">Rat tapeworm</name>
    <dbReference type="NCBI Taxonomy" id="6216"/>
    <lineage>
        <taxon>Eukaryota</taxon>
        <taxon>Metazoa</taxon>
        <taxon>Spiralia</taxon>
        <taxon>Lophotrochozoa</taxon>
        <taxon>Platyhelminthes</taxon>
        <taxon>Cestoda</taxon>
        <taxon>Eucestoda</taxon>
        <taxon>Cyclophyllidea</taxon>
        <taxon>Hymenolepididae</taxon>
        <taxon>Hymenolepis</taxon>
    </lineage>
</organism>
<dbReference type="EMBL" id="CABIJS010000111">
    <property type="protein sequence ID" value="VUZ43089.1"/>
    <property type="molecule type" value="Genomic_DNA"/>
</dbReference>
<evidence type="ECO:0000256" key="1">
    <source>
        <dbReference type="ARBA" id="ARBA00001917"/>
    </source>
</evidence>
<comment type="subunit">
    <text evidence="6">Homodimer.</text>
</comment>
<feature type="domain" description="Pyridoxine 5'-phosphate oxidase dimerisation C-terminal" evidence="13">
    <location>
        <begin position="190"/>
        <end position="243"/>
    </location>
</feature>
<dbReference type="AlphaFoldDB" id="A0A564Y810"/>
<evidence type="ECO:0000256" key="10">
    <source>
        <dbReference type="ARBA" id="ARBA00023002"/>
    </source>
</evidence>
<comment type="function">
    <text evidence="2">Catalyzes the oxidation of either pyridoxine 5'-phosphate (PNP) or pyridoxamine 5'-phosphate (PMP) into pyridoxal 5'-phosphate (PLP).</text>
</comment>
<dbReference type="Proteomes" id="UP000321570">
    <property type="component" value="Unassembled WGS sequence"/>
</dbReference>